<dbReference type="HOGENOM" id="CLU_146757_0_0_11"/>
<dbReference type="STRING" id="457427.SSOG_02970"/>
<evidence type="ECO:0008006" key="3">
    <source>
        <dbReference type="Google" id="ProtNLM"/>
    </source>
</evidence>
<dbReference type="OrthoDB" id="4313158at2"/>
<proteinExistence type="predicted"/>
<gene>
    <name evidence="1" type="ORF">SSOG_02970</name>
</gene>
<evidence type="ECO:0000313" key="1">
    <source>
        <dbReference type="EMBL" id="EFL23256.1"/>
    </source>
</evidence>
<dbReference type="Proteomes" id="UP000003963">
    <property type="component" value="Unassembled WGS sequence"/>
</dbReference>
<name>D9WG40_9ACTN</name>
<keyword evidence="2" id="KW-1185">Reference proteome</keyword>
<organism evidence="1 2">
    <name type="scientific">Streptomyces himastatinicus ATCC 53653</name>
    <dbReference type="NCBI Taxonomy" id="457427"/>
    <lineage>
        <taxon>Bacteria</taxon>
        <taxon>Bacillati</taxon>
        <taxon>Actinomycetota</taxon>
        <taxon>Actinomycetes</taxon>
        <taxon>Kitasatosporales</taxon>
        <taxon>Streptomycetaceae</taxon>
        <taxon>Streptomyces</taxon>
        <taxon>Streptomyces violaceusniger group</taxon>
    </lineage>
</organism>
<evidence type="ECO:0000313" key="2">
    <source>
        <dbReference type="Proteomes" id="UP000003963"/>
    </source>
</evidence>
<dbReference type="EMBL" id="GG657754">
    <property type="protein sequence ID" value="EFL23256.1"/>
    <property type="molecule type" value="Genomic_DNA"/>
</dbReference>
<reference evidence="1 2" key="1">
    <citation type="submission" date="2009-02" db="EMBL/GenBank/DDBJ databases">
        <title>Annotation of Streptomyces hygroscopicus strain ATCC 53653.</title>
        <authorList>
            <consortium name="The Broad Institute Genome Sequencing Platform"/>
            <consortium name="Broad Institute Microbial Sequencing Center"/>
            <person name="Fischbach M."/>
            <person name="Godfrey P."/>
            <person name="Ward D."/>
            <person name="Young S."/>
            <person name="Zeng Q."/>
            <person name="Koehrsen M."/>
            <person name="Alvarado L."/>
            <person name="Berlin A.M."/>
            <person name="Bochicchio J."/>
            <person name="Borenstein D."/>
            <person name="Chapman S.B."/>
            <person name="Chen Z."/>
            <person name="Engels R."/>
            <person name="Freedman E."/>
            <person name="Gellesch M."/>
            <person name="Goldberg J."/>
            <person name="Griggs A."/>
            <person name="Gujja S."/>
            <person name="Heilman E.R."/>
            <person name="Heiman D.I."/>
            <person name="Hepburn T.A."/>
            <person name="Howarth C."/>
            <person name="Jen D."/>
            <person name="Larson L."/>
            <person name="Lewis B."/>
            <person name="Mehta T."/>
            <person name="Park D."/>
            <person name="Pearson M."/>
            <person name="Richards J."/>
            <person name="Roberts A."/>
            <person name="Saif S."/>
            <person name="Shea T.D."/>
            <person name="Shenoy N."/>
            <person name="Sisk P."/>
            <person name="Stolte C."/>
            <person name="Sykes S.N."/>
            <person name="Thomson T."/>
            <person name="Walk T."/>
            <person name="White J."/>
            <person name="Yandava C."/>
            <person name="Straight P."/>
            <person name="Clardy J."/>
            <person name="Hung D."/>
            <person name="Kolter R."/>
            <person name="Mekalanos J."/>
            <person name="Walker S."/>
            <person name="Walsh C.T."/>
            <person name="Wieland-Brown L.C."/>
            <person name="Haas B."/>
            <person name="Nusbaum C."/>
            <person name="Birren B."/>
        </authorList>
    </citation>
    <scope>NUCLEOTIDE SEQUENCE [LARGE SCALE GENOMIC DNA]</scope>
    <source>
        <strain evidence="1 2">ATCC 53653</strain>
    </source>
</reference>
<dbReference type="AlphaFoldDB" id="D9WG40"/>
<protein>
    <recommendedName>
        <fullName evidence="3">AG1 protein</fullName>
    </recommendedName>
</protein>
<dbReference type="RefSeq" id="WP_009715075.1">
    <property type="nucleotide sequence ID" value="NZ_GG657754.1"/>
</dbReference>
<accession>D9WG40</accession>
<sequence length="158" mass="16855">MAFDSEWADLKSAARAQQSSGTRINSAGAGPSQAEDADLVVHQDDLGAVGHEAFLLHDKLRKKADIAGAGIDKNGAGSTAQAAKELSAHHLTMGDELMTTLSIWDTQVKTVLQMCAHISNHLDYSKKAHAHDDKVIAASLRHRNGTAISVSEISKYVK</sequence>